<evidence type="ECO:0000313" key="1">
    <source>
        <dbReference type="EMBL" id="KAH3852661.1"/>
    </source>
</evidence>
<sequence>MPSTCSERTRAVHYIAQLRSFLGTRAVKTSRSWFRLYTKSLTCLGTASTGDATS</sequence>
<organism evidence="1 2">
    <name type="scientific">Dreissena polymorpha</name>
    <name type="common">Zebra mussel</name>
    <name type="synonym">Mytilus polymorpha</name>
    <dbReference type="NCBI Taxonomy" id="45954"/>
    <lineage>
        <taxon>Eukaryota</taxon>
        <taxon>Metazoa</taxon>
        <taxon>Spiralia</taxon>
        <taxon>Lophotrochozoa</taxon>
        <taxon>Mollusca</taxon>
        <taxon>Bivalvia</taxon>
        <taxon>Autobranchia</taxon>
        <taxon>Heteroconchia</taxon>
        <taxon>Euheterodonta</taxon>
        <taxon>Imparidentia</taxon>
        <taxon>Neoheterodontei</taxon>
        <taxon>Myida</taxon>
        <taxon>Dreissenoidea</taxon>
        <taxon>Dreissenidae</taxon>
        <taxon>Dreissena</taxon>
    </lineage>
</organism>
<dbReference type="AlphaFoldDB" id="A0A9D4R2H3"/>
<comment type="caution">
    <text evidence="1">The sequence shown here is derived from an EMBL/GenBank/DDBJ whole genome shotgun (WGS) entry which is preliminary data.</text>
</comment>
<reference evidence="1" key="2">
    <citation type="submission" date="2020-11" db="EMBL/GenBank/DDBJ databases">
        <authorList>
            <person name="McCartney M.A."/>
            <person name="Auch B."/>
            <person name="Kono T."/>
            <person name="Mallez S."/>
            <person name="Becker A."/>
            <person name="Gohl D.M."/>
            <person name="Silverstein K.A.T."/>
            <person name="Koren S."/>
            <person name="Bechman K.B."/>
            <person name="Herman A."/>
            <person name="Abrahante J.E."/>
            <person name="Garbe J."/>
        </authorList>
    </citation>
    <scope>NUCLEOTIDE SEQUENCE</scope>
    <source>
        <strain evidence="1">Duluth1</strain>
        <tissue evidence="1">Whole animal</tissue>
    </source>
</reference>
<dbReference type="Proteomes" id="UP000828390">
    <property type="component" value="Unassembled WGS sequence"/>
</dbReference>
<name>A0A9D4R2H3_DREPO</name>
<reference evidence="1" key="1">
    <citation type="journal article" date="2019" name="bioRxiv">
        <title>The Genome of the Zebra Mussel, Dreissena polymorpha: A Resource for Invasive Species Research.</title>
        <authorList>
            <person name="McCartney M.A."/>
            <person name="Auch B."/>
            <person name="Kono T."/>
            <person name="Mallez S."/>
            <person name="Zhang Y."/>
            <person name="Obille A."/>
            <person name="Becker A."/>
            <person name="Abrahante J.E."/>
            <person name="Garbe J."/>
            <person name="Badalamenti J.P."/>
            <person name="Herman A."/>
            <person name="Mangelson H."/>
            <person name="Liachko I."/>
            <person name="Sullivan S."/>
            <person name="Sone E.D."/>
            <person name="Koren S."/>
            <person name="Silverstein K.A.T."/>
            <person name="Beckman K.B."/>
            <person name="Gohl D.M."/>
        </authorList>
    </citation>
    <scope>NUCLEOTIDE SEQUENCE</scope>
    <source>
        <strain evidence="1">Duluth1</strain>
        <tissue evidence="1">Whole animal</tissue>
    </source>
</reference>
<dbReference type="EMBL" id="JAIWYP010000003">
    <property type="protein sequence ID" value="KAH3852661.1"/>
    <property type="molecule type" value="Genomic_DNA"/>
</dbReference>
<protein>
    <submittedName>
        <fullName evidence="1">Uncharacterized protein</fullName>
    </submittedName>
</protein>
<gene>
    <name evidence="1" type="ORF">DPMN_095174</name>
</gene>
<accession>A0A9D4R2H3</accession>
<keyword evidence="2" id="KW-1185">Reference proteome</keyword>
<evidence type="ECO:0000313" key="2">
    <source>
        <dbReference type="Proteomes" id="UP000828390"/>
    </source>
</evidence>
<proteinExistence type="predicted"/>